<accession>A0ABW5EFH5</accession>
<name>A0ABW5EFH5_9GAMM</name>
<gene>
    <name evidence="2" type="ORF">ACFSKX_17310</name>
</gene>
<evidence type="ECO:0000313" key="3">
    <source>
        <dbReference type="Proteomes" id="UP001597425"/>
    </source>
</evidence>
<dbReference type="Proteomes" id="UP001597425">
    <property type="component" value="Unassembled WGS sequence"/>
</dbReference>
<evidence type="ECO:0000256" key="1">
    <source>
        <dbReference type="SAM" id="SignalP"/>
    </source>
</evidence>
<dbReference type="EMBL" id="JBHUJD010000031">
    <property type="protein sequence ID" value="MFD2312182.1"/>
    <property type="molecule type" value="Genomic_DNA"/>
</dbReference>
<keyword evidence="3" id="KW-1185">Reference proteome</keyword>
<feature type="chain" id="PRO_5046912680" evidence="1">
    <location>
        <begin position="28"/>
        <end position="96"/>
    </location>
</feature>
<evidence type="ECO:0000313" key="2">
    <source>
        <dbReference type="EMBL" id="MFD2312182.1"/>
    </source>
</evidence>
<comment type="caution">
    <text evidence="2">The sequence shown here is derived from an EMBL/GenBank/DDBJ whole genome shotgun (WGS) entry which is preliminary data.</text>
</comment>
<reference evidence="3" key="1">
    <citation type="journal article" date="2019" name="Int. J. Syst. Evol. Microbiol.">
        <title>The Global Catalogue of Microorganisms (GCM) 10K type strain sequencing project: providing services to taxonomists for standard genome sequencing and annotation.</title>
        <authorList>
            <consortium name="The Broad Institute Genomics Platform"/>
            <consortium name="The Broad Institute Genome Sequencing Center for Infectious Disease"/>
            <person name="Wu L."/>
            <person name="Ma J."/>
        </authorList>
    </citation>
    <scope>NUCLEOTIDE SEQUENCE [LARGE SCALE GENOMIC DNA]</scope>
    <source>
        <strain evidence="3">KCTC 12848</strain>
    </source>
</reference>
<feature type="signal peptide" evidence="1">
    <location>
        <begin position="1"/>
        <end position="27"/>
    </location>
</feature>
<protein>
    <submittedName>
        <fullName evidence="2">Uncharacterized protein</fullName>
    </submittedName>
</protein>
<organism evidence="2 3">
    <name type="scientific">Microbulbifer halophilus</name>
    <dbReference type="NCBI Taxonomy" id="453963"/>
    <lineage>
        <taxon>Bacteria</taxon>
        <taxon>Pseudomonadati</taxon>
        <taxon>Pseudomonadota</taxon>
        <taxon>Gammaproteobacteria</taxon>
        <taxon>Cellvibrionales</taxon>
        <taxon>Microbulbiferaceae</taxon>
        <taxon>Microbulbifer</taxon>
    </lineage>
</organism>
<sequence>MNTTTTRRTTTAAAAVGFALSSFAALAAEAPAGSTGRAVSAEDTVHCYGIHSCKGQADCATTENACKGQNECSGHGFKELSAGECLSKDGTIGDLR</sequence>
<keyword evidence="1" id="KW-0732">Signal</keyword>
<proteinExistence type="predicted"/>
<dbReference type="RefSeq" id="WP_265723349.1">
    <property type="nucleotide sequence ID" value="NZ_JAPIVK010000047.1"/>
</dbReference>